<feature type="transmembrane region" description="Helical" evidence="4">
    <location>
        <begin position="69"/>
        <end position="89"/>
    </location>
</feature>
<dbReference type="AlphaFoldDB" id="H0R666"/>
<evidence type="ECO:0000256" key="3">
    <source>
        <dbReference type="SAM" id="MobiDB-lite"/>
    </source>
</evidence>
<dbReference type="EMBL" id="BAEH01000120">
    <property type="protein sequence ID" value="GAB20567.1"/>
    <property type="molecule type" value="Genomic_DNA"/>
</dbReference>
<dbReference type="PANTHER" id="PTHR37042:SF4">
    <property type="entry name" value="OUTER MEMBRANE PROTEIN RV1973"/>
    <property type="match status" value="1"/>
</dbReference>
<feature type="compositionally biased region" description="Polar residues" evidence="3">
    <location>
        <begin position="236"/>
        <end position="260"/>
    </location>
</feature>
<evidence type="ECO:0000256" key="4">
    <source>
        <dbReference type="SAM" id="Phobius"/>
    </source>
</evidence>
<comment type="subcellular location">
    <subcellularLocation>
        <location evidence="1">Membrane</location>
    </subcellularLocation>
</comment>
<evidence type="ECO:0000256" key="2">
    <source>
        <dbReference type="ARBA" id="ARBA00023136"/>
    </source>
</evidence>
<feature type="compositionally biased region" description="Low complexity" evidence="3">
    <location>
        <begin position="29"/>
        <end position="49"/>
    </location>
</feature>
<dbReference type="STRING" id="1077974.GOEFS_120_00270"/>
<gene>
    <name evidence="5" type="ORF">GOEFS_120_00270</name>
</gene>
<dbReference type="RefSeq" id="WP_007319902.1">
    <property type="nucleotide sequence ID" value="NZ_BAEH01000120.1"/>
</dbReference>
<organism evidence="5 6">
    <name type="scientific">Gordonia effusa NBRC 100432</name>
    <dbReference type="NCBI Taxonomy" id="1077974"/>
    <lineage>
        <taxon>Bacteria</taxon>
        <taxon>Bacillati</taxon>
        <taxon>Actinomycetota</taxon>
        <taxon>Actinomycetes</taxon>
        <taxon>Mycobacteriales</taxon>
        <taxon>Gordoniaceae</taxon>
        <taxon>Gordonia</taxon>
    </lineage>
</organism>
<feature type="region of interest" description="Disordered" evidence="3">
    <location>
        <begin position="230"/>
        <end position="260"/>
    </location>
</feature>
<evidence type="ECO:0000313" key="5">
    <source>
        <dbReference type="EMBL" id="GAB20567.1"/>
    </source>
</evidence>
<feature type="region of interest" description="Disordered" evidence="3">
    <location>
        <begin position="1"/>
        <end position="64"/>
    </location>
</feature>
<dbReference type="GO" id="GO:0016020">
    <property type="term" value="C:membrane"/>
    <property type="evidence" value="ECO:0007669"/>
    <property type="project" value="UniProtKB-SubCell"/>
</dbReference>
<sequence>MSDSRPSPSDKATDTDDPVSDLTSDVTDEVAATESPAAASTATDAATADNAEDEESSERTRSSLRQRPVVLAAGAAIFVVALGAAMFAVGRSTAPQSRADTAPIIEAAGAYGAMVANYDANNVDNYLDDMRRAATGNAERQIGCSVATMKQAITTLQLSSRGKVVSSGVIENSGDAAKVLVVIEQTSRWTDAAAPGGSGTENNAANVLTLSMRKVGDSWKVADIASPLAPGLGTSVPGTTNSGCSASSANPVPSTSSAPR</sequence>
<evidence type="ECO:0008006" key="7">
    <source>
        <dbReference type="Google" id="ProtNLM"/>
    </source>
</evidence>
<keyword evidence="2 4" id="KW-0472">Membrane</keyword>
<name>H0R666_9ACTN</name>
<comment type="caution">
    <text evidence="5">The sequence shown here is derived from an EMBL/GenBank/DDBJ whole genome shotgun (WGS) entry which is preliminary data.</text>
</comment>
<dbReference type="PANTHER" id="PTHR37042">
    <property type="entry name" value="OUTER MEMBRANE PROTEIN RV1973"/>
    <property type="match status" value="1"/>
</dbReference>
<accession>H0R666</accession>
<dbReference type="Proteomes" id="UP000035034">
    <property type="component" value="Unassembled WGS sequence"/>
</dbReference>
<keyword evidence="4" id="KW-0812">Transmembrane</keyword>
<proteinExistence type="predicted"/>
<evidence type="ECO:0000256" key="1">
    <source>
        <dbReference type="ARBA" id="ARBA00004370"/>
    </source>
</evidence>
<protein>
    <recommendedName>
        <fullName evidence="7">Mce-associated membrane protein</fullName>
    </recommendedName>
</protein>
<keyword evidence="6" id="KW-1185">Reference proteome</keyword>
<evidence type="ECO:0000313" key="6">
    <source>
        <dbReference type="Proteomes" id="UP000035034"/>
    </source>
</evidence>
<keyword evidence="4" id="KW-1133">Transmembrane helix</keyword>
<reference evidence="5 6" key="1">
    <citation type="submission" date="2011-12" db="EMBL/GenBank/DDBJ databases">
        <title>Whole genome shotgun sequence of Gordonia effusa NBRC 100432.</title>
        <authorList>
            <person name="Yoshida I."/>
            <person name="Takarada H."/>
            <person name="Hosoyama A."/>
            <person name="Tsuchikane K."/>
            <person name="Katsumata H."/>
            <person name="Yamazaki S."/>
            <person name="Fujita N."/>
        </authorList>
    </citation>
    <scope>NUCLEOTIDE SEQUENCE [LARGE SCALE GENOMIC DNA]</scope>
    <source>
        <strain evidence="5 6">NBRC 100432</strain>
    </source>
</reference>
<dbReference type="OrthoDB" id="4552093at2"/>